<sequence length="641" mass="69906">MPAATIASAPAVNGNATTSSHANGSASTPRVSKNAKRRAKKKQDRSAEQPSNAADGSSSSSVPVASTSSAPIKIDDREDEDDKKSLPPLTEFAAPPSDDEAFGQFKDIFAKFQAGDERDGGRGGADGAGPSKGDVIYSDDEAMSDSDATDSDGEGGRKAKEELSKRKQKKLSRLTVAELKQIVRKPEVVDWSDVTATDPKLLVQMKSTRNTVPVPTHWSQKREYLQNKRGIEKPPFELPSYIADTGIGTMKDALKEKEGDQSLKAKTRERVQPKMGKLDVDYQKLHDAFFRFQTKPPLSLYGETYYEGKEYEQKFMERKPGDLSSELKEALSIPPLAPPPWLIAMQRFGPPPSYPHLKIPGLNAPIPDGAQWGFHPGGWGRPPLDEFGQPLYGDVLGVAQEQSNGQEESIQRDMFGELDPEEEEEEESEEEEEEEAEDEVPEEEEEGLPRDGLETPGGMQSVTSTIPGGLETPDFLELRKQGRGGTSTPASQLAQMEDPRQTQQRSLYQTIPETQGSMRGFMGSERGYDLSSSASASAAPVLGAEDGRGTKRKTGRTNGNVEISFDPAELAEMSESELQERYDAARRAQTSGGVSGGAGVGGGGEDVSALREELSRKRRATEERRREKGAEKGDKEGRFRF</sequence>
<dbReference type="InterPro" id="IPR006568">
    <property type="entry name" value="PSP_pro-rich"/>
</dbReference>
<feature type="compositionally biased region" description="Acidic residues" evidence="1">
    <location>
        <begin position="416"/>
        <end position="446"/>
    </location>
</feature>
<feature type="compositionally biased region" description="Basic and acidic residues" evidence="1">
    <location>
        <begin position="608"/>
        <end position="641"/>
    </location>
</feature>
<dbReference type="Pfam" id="PF04037">
    <property type="entry name" value="DUF382"/>
    <property type="match status" value="1"/>
</dbReference>
<evidence type="ECO:0000256" key="1">
    <source>
        <dbReference type="SAM" id="MobiDB-lite"/>
    </source>
</evidence>
<feature type="region of interest" description="Disordered" evidence="1">
    <location>
        <begin position="401"/>
        <end position="641"/>
    </location>
</feature>
<dbReference type="OrthoDB" id="10260794at2759"/>
<feature type="compositionally biased region" description="Low complexity" evidence="1">
    <location>
        <begin position="57"/>
        <end position="72"/>
    </location>
</feature>
<dbReference type="Proteomes" id="UP000245942">
    <property type="component" value="Unassembled WGS sequence"/>
</dbReference>
<dbReference type="RefSeq" id="XP_025347891.1">
    <property type="nucleotide sequence ID" value="XM_025492535.1"/>
</dbReference>
<dbReference type="PANTHER" id="PTHR12785:SF6">
    <property type="entry name" value="SPLICING FACTOR 3B SUBUNIT 2"/>
    <property type="match status" value="1"/>
</dbReference>
<evidence type="ECO:0000259" key="2">
    <source>
        <dbReference type="SMART" id="SM00581"/>
    </source>
</evidence>
<dbReference type="InterPro" id="IPR007180">
    <property type="entry name" value="DUF382"/>
</dbReference>
<evidence type="ECO:0000313" key="3">
    <source>
        <dbReference type="EMBL" id="PWN20731.1"/>
    </source>
</evidence>
<feature type="domain" description="PSP proline-rich" evidence="2">
    <location>
        <begin position="315"/>
        <end position="368"/>
    </location>
</feature>
<feature type="compositionally biased region" description="Basic and acidic residues" evidence="1">
    <location>
        <begin position="154"/>
        <end position="165"/>
    </location>
</feature>
<dbReference type="InterPro" id="IPR052584">
    <property type="entry name" value="U2_snRNP_Complex_Component"/>
</dbReference>
<feature type="compositionally biased region" description="Acidic residues" evidence="1">
    <location>
        <begin position="137"/>
        <end position="153"/>
    </location>
</feature>
<organism evidence="3 4">
    <name type="scientific">Pseudomicrostroma glucosiphilum</name>
    <dbReference type="NCBI Taxonomy" id="1684307"/>
    <lineage>
        <taxon>Eukaryota</taxon>
        <taxon>Fungi</taxon>
        <taxon>Dikarya</taxon>
        <taxon>Basidiomycota</taxon>
        <taxon>Ustilaginomycotina</taxon>
        <taxon>Exobasidiomycetes</taxon>
        <taxon>Microstromatales</taxon>
        <taxon>Microstromatales incertae sedis</taxon>
        <taxon>Pseudomicrostroma</taxon>
    </lineage>
</organism>
<dbReference type="Pfam" id="PF04046">
    <property type="entry name" value="PSP"/>
    <property type="match status" value="1"/>
</dbReference>
<name>A0A316U8D8_9BASI</name>
<feature type="compositionally biased region" description="Basic residues" evidence="1">
    <location>
        <begin position="33"/>
        <end position="43"/>
    </location>
</feature>
<dbReference type="GeneID" id="37014269"/>
<dbReference type="SMART" id="SM00581">
    <property type="entry name" value="PSP"/>
    <property type="match status" value="1"/>
</dbReference>
<dbReference type="EMBL" id="KZ819327">
    <property type="protein sequence ID" value="PWN20731.1"/>
    <property type="molecule type" value="Genomic_DNA"/>
</dbReference>
<dbReference type="GO" id="GO:0005634">
    <property type="term" value="C:nucleus"/>
    <property type="evidence" value="ECO:0007669"/>
    <property type="project" value="InterPro"/>
</dbReference>
<proteinExistence type="predicted"/>
<reference evidence="3 4" key="1">
    <citation type="journal article" date="2018" name="Mol. Biol. Evol.">
        <title>Broad Genomic Sampling Reveals a Smut Pathogenic Ancestry of the Fungal Clade Ustilaginomycotina.</title>
        <authorList>
            <person name="Kijpornyongpan T."/>
            <person name="Mondo S.J."/>
            <person name="Barry K."/>
            <person name="Sandor L."/>
            <person name="Lee J."/>
            <person name="Lipzen A."/>
            <person name="Pangilinan J."/>
            <person name="LaButti K."/>
            <person name="Hainaut M."/>
            <person name="Henrissat B."/>
            <person name="Grigoriev I.V."/>
            <person name="Spatafora J.W."/>
            <person name="Aime M.C."/>
        </authorList>
    </citation>
    <scope>NUCLEOTIDE SEQUENCE [LARGE SCALE GENOMIC DNA]</scope>
    <source>
        <strain evidence="3 4">MCA 4718</strain>
    </source>
</reference>
<accession>A0A316U8D8</accession>
<feature type="compositionally biased region" description="Polar residues" evidence="1">
    <location>
        <begin position="501"/>
        <end position="517"/>
    </location>
</feature>
<protein>
    <submittedName>
        <fullName evidence="3">DUF382-domain-containing protein</fullName>
    </submittedName>
</protein>
<dbReference type="PANTHER" id="PTHR12785">
    <property type="entry name" value="SPLICING FACTOR 3B"/>
    <property type="match status" value="1"/>
</dbReference>
<dbReference type="STRING" id="1684307.A0A316U8D8"/>
<feature type="compositionally biased region" description="Gly residues" evidence="1">
    <location>
        <begin position="593"/>
        <end position="605"/>
    </location>
</feature>
<keyword evidence="4" id="KW-1185">Reference proteome</keyword>
<dbReference type="AlphaFoldDB" id="A0A316U8D8"/>
<feature type="region of interest" description="Disordered" evidence="1">
    <location>
        <begin position="1"/>
        <end position="170"/>
    </location>
</feature>
<feature type="compositionally biased region" description="Polar residues" evidence="1">
    <location>
        <begin position="14"/>
        <end position="31"/>
    </location>
</feature>
<evidence type="ECO:0000313" key="4">
    <source>
        <dbReference type="Proteomes" id="UP000245942"/>
    </source>
</evidence>
<gene>
    <name evidence="3" type="ORF">BCV69DRAFT_282952</name>
</gene>